<gene>
    <name evidence="1" type="ORF">KIW84_061616</name>
</gene>
<dbReference type="Gramene" id="Psat06G0161600-T1">
    <property type="protein sequence ID" value="KAI5395075.1"/>
    <property type="gene ID" value="KIW84_061616"/>
</dbReference>
<evidence type="ECO:0000313" key="1">
    <source>
        <dbReference type="EMBL" id="KAI5395075.1"/>
    </source>
</evidence>
<evidence type="ECO:0000313" key="2">
    <source>
        <dbReference type="Proteomes" id="UP001058974"/>
    </source>
</evidence>
<accession>A0A9D5A763</accession>
<dbReference type="EMBL" id="JAMSHJ010000006">
    <property type="protein sequence ID" value="KAI5395075.1"/>
    <property type="molecule type" value="Genomic_DNA"/>
</dbReference>
<sequence length="138" mass="15434">MFLDGSSSCCCWANAERAATLLRLQEEPTTSYHLGRILKKQSTLDDDQYVEYQLEDLAVINSSKISIKNMMGSYIPFMIRPKKEQFDSDSDSGMLDFPEVPKASVQPSANFATALDRVIPPAVMPHLKVDFHSSSHFG</sequence>
<keyword evidence="2" id="KW-1185">Reference proteome</keyword>
<name>A0A9D5A763_PEA</name>
<proteinExistence type="predicted"/>
<reference evidence="1 2" key="1">
    <citation type="journal article" date="2022" name="Nat. Genet.">
        <title>Improved pea reference genome and pan-genome highlight genomic features and evolutionary characteristics.</title>
        <authorList>
            <person name="Yang T."/>
            <person name="Liu R."/>
            <person name="Luo Y."/>
            <person name="Hu S."/>
            <person name="Wang D."/>
            <person name="Wang C."/>
            <person name="Pandey M.K."/>
            <person name="Ge S."/>
            <person name="Xu Q."/>
            <person name="Li N."/>
            <person name="Li G."/>
            <person name="Huang Y."/>
            <person name="Saxena R.K."/>
            <person name="Ji Y."/>
            <person name="Li M."/>
            <person name="Yan X."/>
            <person name="He Y."/>
            <person name="Liu Y."/>
            <person name="Wang X."/>
            <person name="Xiang C."/>
            <person name="Varshney R.K."/>
            <person name="Ding H."/>
            <person name="Gao S."/>
            <person name="Zong X."/>
        </authorList>
    </citation>
    <scope>NUCLEOTIDE SEQUENCE [LARGE SCALE GENOMIC DNA]</scope>
    <source>
        <strain evidence="1 2">cv. Zhongwan 6</strain>
    </source>
</reference>
<dbReference type="AlphaFoldDB" id="A0A9D5A763"/>
<dbReference type="Proteomes" id="UP001058974">
    <property type="component" value="Chromosome 6"/>
</dbReference>
<organism evidence="1 2">
    <name type="scientific">Pisum sativum</name>
    <name type="common">Garden pea</name>
    <name type="synonym">Lathyrus oleraceus</name>
    <dbReference type="NCBI Taxonomy" id="3888"/>
    <lineage>
        <taxon>Eukaryota</taxon>
        <taxon>Viridiplantae</taxon>
        <taxon>Streptophyta</taxon>
        <taxon>Embryophyta</taxon>
        <taxon>Tracheophyta</taxon>
        <taxon>Spermatophyta</taxon>
        <taxon>Magnoliopsida</taxon>
        <taxon>eudicotyledons</taxon>
        <taxon>Gunneridae</taxon>
        <taxon>Pentapetalae</taxon>
        <taxon>rosids</taxon>
        <taxon>fabids</taxon>
        <taxon>Fabales</taxon>
        <taxon>Fabaceae</taxon>
        <taxon>Papilionoideae</taxon>
        <taxon>50 kb inversion clade</taxon>
        <taxon>NPAAA clade</taxon>
        <taxon>Hologalegina</taxon>
        <taxon>IRL clade</taxon>
        <taxon>Fabeae</taxon>
        <taxon>Lathyrus</taxon>
    </lineage>
</organism>
<protein>
    <submittedName>
        <fullName evidence="1">Uncharacterized protein</fullName>
    </submittedName>
</protein>
<comment type="caution">
    <text evidence="1">The sequence shown here is derived from an EMBL/GenBank/DDBJ whole genome shotgun (WGS) entry which is preliminary data.</text>
</comment>